<keyword evidence="5 6" id="KW-0472">Membrane</keyword>
<feature type="transmembrane region" description="Helical" evidence="6">
    <location>
        <begin position="71"/>
        <end position="88"/>
    </location>
</feature>
<feature type="transmembrane region" description="Helical" evidence="6">
    <location>
        <begin position="23"/>
        <end position="41"/>
    </location>
</feature>
<evidence type="ECO:0008006" key="9">
    <source>
        <dbReference type="Google" id="ProtNLM"/>
    </source>
</evidence>
<keyword evidence="3 6" id="KW-0812">Transmembrane</keyword>
<feature type="transmembrane region" description="Helical" evidence="6">
    <location>
        <begin position="447"/>
        <end position="466"/>
    </location>
</feature>
<evidence type="ECO:0000256" key="1">
    <source>
        <dbReference type="ARBA" id="ARBA00004141"/>
    </source>
</evidence>
<keyword evidence="8" id="KW-1185">Reference proteome</keyword>
<proteinExistence type="predicted"/>
<feature type="transmembrane region" description="Helical" evidence="6">
    <location>
        <begin position="137"/>
        <end position="170"/>
    </location>
</feature>
<dbReference type="GO" id="GO:0005886">
    <property type="term" value="C:plasma membrane"/>
    <property type="evidence" value="ECO:0007669"/>
    <property type="project" value="TreeGrafter"/>
</dbReference>
<dbReference type="GO" id="GO:0015141">
    <property type="term" value="F:succinate transmembrane transporter activity"/>
    <property type="evidence" value="ECO:0007669"/>
    <property type="project" value="UniProtKB-ARBA"/>
</dbReference>
<feature type="transmembrane region" description="Helical" evidence="6">
    <location>
        <begin position="359"/>
        <end position="379"/>
    </location>
</feature>
<evidence type="ECO:0000256" key="6">
    <source>
        <dbReference type="SAM" id="Phobius"/>
    </source>
</evidence>
<dbReference type="STRING" id="888061.AXF15_02910"/>
<organism evidence="7 8">
    <name type="scientific">Desulfomicrobium orale DSM 12838</name>
    <dbReference type="NCBI Taxonomy" id="888061"/>
    <lineage>
        <taxon>Bacteria</taxon>
        <taxon>Pseudomonadati</taxon>
        <taxon>Thermodesulfobacteriota</taxon>
        <taxon>Desulfovibrionia</taxon>
        <taxon>Desulfovibrionales</taxon>
        <taxon>Desulfomicrobiaceae</taxon>
        <taxon>Desulfomicrobium</taxon>
    </lineage>
</organism>
<feature type="transmembrane region" description="Helical" evidence="6">
    <location>
        <begin position="190"/>
        <end position="213"/>
    </location>
</feature>
<feature type="transmembrane region" description="Helical" evidence="6">
    <location>
        <begin position="487"/>
        <end position="511"/>
    </location>
</feature>
<gene>
    <name evidence="7" type="ORF">AXF15_02910</name>
</gene>
<dbReference type="Proteomes" id="UP000063964">
    <property type="component" value="Chromosome"/>
</dbReference>
<feature type="transmembrane region" description="Helical" evidence="6">
    <location>
        <begin position="100"/>
        <end position="117"/>
    </location>
</feature>
<dbReference type="InterPro" id="IPR001898">
    <property type="entry name" value="SLC13A/DASS"/>
</dbReference>
<dbReference type="PROSITE" id="PS01271">
    <property type="entry name" value="NA_SULFATE"/>
    <property type="match status" value="1"/>
</dbReference>
<feature type="transmembrane region" description="Helical" evidence="6">
    <location>
        <begin position="289"/>
        <end position="311"/>
    </location>
</feature>
<sequence length="513" mass="54361">MSASVSTNVSQGAGFTGERKKQVIGLVTGLAGLLFTMIVPAPSDLAPLAWKTIGISFLMAIWWMFEAVPIAVTALAPLVLFPAFGVMTAKEVAPNYAQDLIWLFVGGFALAYAMETWNLHRRISLLVLKFCGTNPKMLLLGFLVSTGFLSAWMSNTACAALMMPIGLAIIKMVRESEGGTEAEKKAATNFGICVMLGIAFSASIGGMATLIGTPPNAVMAGQVAKMTGSAVPFSKFMMVGAPISLVMMGTCWWVLPLMFPIRDLNLAQAGAVVDHELEQLGPMSKGEKLTFALFVFTASFWMLRPQILGLFPPFVMGEKTLAVSKVVSDSTVGMLALLLCFLIPVDFKKGRMLLDSSLFTKGIPWDAILLFGGGFALGAGLDHSGVSKFIAGHMEALRGMSPVMVMAIMATVVMLLTQMTSNTAVAATFVPLGISMAQGLGYPPLLIAIPVALGASLAFALPVATPPNAIVFGSGIIRIPDMFKAGMVLNCIGIVVTIVMMYIFMPIAFGIRL</sequence>
<evidence type="ECO:0000256" key="3">
    <source>
        <dbReference type="ARBA" id="ARBA00022692"/>
    </source>
</evidence>
<protein>
    <recommendedName>
        <fullName evidence="9">Anion transporter</fullName>
    </recommendedName>
</protein>
<dbReference type="EMBL" id="CP014230">
    <property type="protein sequence ID" value="AMD92159.1"/>
    <property type="molecule type" value="Genomic_DNA"/>
</dbReference>
<dbReference type="AlphaFoldDB" id="A0A0X8JNQ0"/>
<evidence type="ECO:0000313" key="8">
    <source>
        <dbReference type="Proteomes" id="UP000063964"/>
    </source>
</evidence>
<feature type="transmembrane region" description="Helical" evidence="6">
    <location>
        <begin position="233"/>
        <end position="255"/>
    </location>
</feature>
<feature type="transmembrane region" description="Helical" evidence="6">
    <location>
        <begin position="399"/>
        <end position="417"/>
    </location>
</feature>
<name>A0A0X8JNQ0_9BACT</name>
<dbReference type="KEGG" id="doa:AXF15_02910"/>
<dbReference type="RefSeq" id="WP_066603094.1">
    <property type="nucleotide sequence ID" value="NZ_CP014230.1"/>
</dbReference>
<keyword evidence="2" id="KW-0813">Transport</keyword>
<accession>A0A0X8JNQ0</accession>
<feature type="transmembrane region" description="Helical" evidence="6">
    <location>
        <begin position="331"/>
        <end position="347"/>
    </location>
</feature>
<evidence type="ECO:0000256" key="2">
    <source>
        <dbReference type="ARBA" id="ARBA00022448"/>
    </source>
</evidence>
<dbReference type="PANTHER" id="PTHR10283">
    <property type="entry name" value="SOLUTE CARRIER FAMILY 13 MEMBER"/>
    <property type="match status" value="1"/>
</dbReference>
<evidence type="ECO:0000256" key="4">
    <source>
        <dbReference type="ARBA" id="ARBA00022989"/>
    </source>
</evidence>
<keyword evidence="4 6" id="KW-1133">Transmembrane helix</keyword>
<feature type="transmembrane region" description="Helical" evidence="6">
    <location>
        <begin position="424"/>
        <end position="441"/>
    </location>
</feature>
<comment type="subcellular location">
    <subcellularLocation>
        <location evidence="1">Membrane</location>
        <topology evidence="1">Multi-pass membrane protein</topology>
    </subcellularLocation>
</comment>
<dbReference type="Pfam" id="PF00939">
    <property type="entry name" value="Na_sulph_symp"/>
    <property type="match status" value="1"/>
</dbReference>
<reference evidence="8" key="1">
    <citation type="submission" date="2016-02" db="EMBL/GenBank/DDBJ databases">
        <authorList>
            <person name="Holder M.E."/>
            <person name="Ajami N.J."/>
            <person name="Petrosino J.F."/>
        </authorList>
    </citation>
    <scope>NUCLEOTIDE SEQUENCE [LARGE SCALE GENOMIC DNA]</scope>
    <source>
        <strain evidence="8">DSM 12838</strain>
    </source>
</reference>
<dbReference type="InterPro" id="IPR031312">
    <property type="entry name" value="Na/sul_symport_CS"/>
</dbReference>
<dbReference type="CDD" id="cd01115">
    <property type="entry name" value="SLC13_permease"/>
    <property type="match status" value="1"/>
</dbReference>
<dbReference type="NCBIfam" id="TIGR00785">
    <property type="entry name" value="dass"/>
    <property type="match status" value="1"/>
</dbReference>
<evidence type="ECO:0000313" key="7">
    <source>
        <dbReference type="EMBL" id="AMD92159.1"/>
    </source>
</evidence>
<dbReference type="OrthoDB" id="9766267at2"/>
<dbReference type="PANTHER" id="PTHR10283:SF82">
    <property type="entry name" value="SOLUTE CARRIER FAMILY 13 MEMBER 2"/>
    <property type="match status" value="1"/>
</dbReference>
<evidence type="ECO:0000256" key="5">
    <source>
        <dbReference type="ARBA" id="ARBA00023136"/>
    </source>
</evidence>